<proteinExistence type="predicted"/>
<dbReference type="RefSeq" id="WP_121157375.1">
    <property type="nucleotide sequence ID" value="NZ_RBKT01000001.1"/>
</dbReference>
<dbReference type="Proteomes" id="UP000277671">
    <property type="component" value="Unassembled WGS sequence"/>
</dbReference>
<feature type="compositionally biased region" description="Low complexity" evidence="1">
    <location>
        <begin position="190"/>
        <end position="219"/>
    </location>
</feature>
<dbReference type="AlphaFoldDB" id="A0A495JL94"/>
<feature type="region of interest" description="Disordered" evidence="1">
    <location>
        <begin position="190"/>
        <end position="234"/>
    </location>
</feature>
<evidence type="ECO:0000313" key="2">
    <source>
        <dbReference type="EMBL" id="RKR88809.1"/>
    </source>
</evidence>
<name>A0A495JL94_9ACTN</name>
<dbReference type="EMBL" id="RBKT01000001">
    <property type="protein sequence ID" value="RKR88809.1"/>
    <property type="molecule type" value="Genomic_DNA"/>
</dbReference>
<accession>A0A495JL94</accession>
<reference evidence="2 3" key="1">
    <citation type="submission" date="2018-10" db="EMBL/GenBank/DDBJ databases">
        <title>Sequencing the genomes of 1000 actinobacteria strains.</title>
        <authorList>
            <person name="Klenk H.-P."/>
        </authorList>
    </citation>
    <scope>NUCLEOTIDE SEQUENCE [LARGE SCALE GENOMIC DNA]</scope>
    <source>
        <strain evidence="2 3">DSM 45175</strain>
    </source>
</reference>
<dbReference type="OrthoDB" id="5194494at2"/>
<gene>
    <name evidence="2" type="ORF">BDK92_3140</name>
</gene>
<organism evidence="2 3">
    <name type="scientific">Micromonospora pisi</name>
    <dbReference type="NCBI Taxonomy" id="589240"/>
    <lineage>
        <taxon>Bacteria</taxon>
        <taxon>Bacillati</taxon>
        <taxon>Actinomycetota</taxon>
        <taxon>Actinomycetes</taxon>
        <taxon>Micromonosporales</taxon>
        <taxon>Micromonosporaceae</taxon>
        <taxon>Micromonospora</taxon>
    </lineage>
</organism>
<evidence type="ECO:0008006" key="4">
    <source>
        <dbReference type="Google" id="ProtNLM"/>
    </source>
</evidence>
<keyword evidence="3" id="KW-1185">Reference proteome</keyword>
<comment type="caution">
    <text evidence="2">The sequence shown here is derived from an EMBL/GenBank/DDBJ whole genome shotgun (WGS) entry which is preliminary data.</text>
</comment>
<protein>
    <recommendedName>
        <fullName evidence="4">Heparin binding hemagglutinin HbhA</fullName>
    </recommendedName>
</protein>
<sequence length="234" mass="23716">MTDPRTPRIPTPLYAAAGIGDLALEQLRKLPAVVTELTEKAATSTAELREKAVAINTTELREKATVGAAELRERAAEALRTANTTATSLRGRTVGAELDVSRLRTAAIRNAAVVVSGAHSASERAVAAYGAMVARGERVVASVGTPAEAPAPAPAVPAQAAGADAPKAPAEVTVTPEALATKETVAKAVATKATRTPARTTTKATAAKAPATKAAATKTGVARSAKRTPASDEK</sequence>
<evidence type="ECO:0000313" key="3">
    <source>
        <dbReference type="Proteomes" id="UP000277671"/>
    </source>
</evidence>
<evidence type="ECO:0000256" key="1">
    <source>
        <dbReference type="SAM" id="MobiDB-lite"/>
    </source>
</evidence>